<dbReference type="OrthoDB" id="663248at2"/>
<dbReference type="InterPro" id="IPR008579">
    <property type="entry name" value="UGlyAH_Cupin_dom"/>
</dbReference>
<keyword evidence="3" id="KW-1185">Reference proteome</keyword>
<comment type="caution">
    <text evidence="2">The sequence shown here is derived from an EMBL/GenBank/DDBJ whole genome shotgun (WGS) entry which is preliminary data.</text>
</comment>
<sequence length="118" mass="12749">MLPIKPGQPPALDPWGTVADLGSTILEGEVKAFGKMAHGAPDSPVSCGWFSCTQGVFRMVYPFTEHAVVVEGTVTLTNEATGDSQTYQPGDGWFIEKGTPILWRVNSPVFTKNYFAVV</sequence>
<evidence type="ECO:0000259" key="1">
    <source>
        <dbReference type="Pfam" id="PF05899"/>
    </source>
</evidence>
<name>A0A3S0KBP6_9PROT</name>
<dbReference type="Proteomes" id="UP000277007">
    <property type="component" value="Unassembled WGS sequence"/>
</dbReference>
<evidence type="ECO:0000313" key="3">
    <source>
        <dbReference type="Proteomes" id="UP000277007"/>
    </source>
</evidence>
<dbReference type="RefSeq" id="WP_126614599.1">
    <property type="nucleotide sequence ID" value="NZ_JBHUCY010000029.1"/>
</dbReference>
<dbReference type="AlphaFoldDB" id="A0A3S0KBP6"/>
<dbReference type="Pfam" id="PF05899">
    <property type="entry name" value="Cupin_3"/>
    <property type="match status" value="1"/>
</dbReference>
<feature type="domain" description="(S)-ureidoglycine aminohydrolase cupin" evidence="1">
    <location>
        <begin position="40"/>
        <end position="114"/>
    </location>
</feature>
<dbReference type="EMBL" id="RXMA01000007">
    <property type="protein sequence ID" value="RTR21024.1"/>
    <property type="molecule type" value="Genomic_DNA"/>
</dbReference>
<organism evidence="2 3">
    <name type="scientific">Azospirillum griseum</name>
    <dbReference type="NCBI Taxonomy" id="2496639"/>
    <lineage>
        <taxon>Bacteria</taxon>
        <taxon>Pseudomonadati</taxon>
        <taxon>Pseudomonadota</taxon>
        <taxon>Alphaproteobacteria</taxon>
        <taxon>Rhodospirillales</taxon>
        <taxon>Azospirillaceae</taxon>
        <taxon>Azospirillum</taxon>
    </lineage>
</organism>
<dbReference type="InterPro" id="IPR011051">
    <property type="entry name" value="RmlC_Cupin_sf"/>
</dbReference>
<proteinExistence type="predicted"/>
<protein>
    <submittedName>
        <fullName evidence="2">DUF861 domain-containing protein</fullName>
    </submittedName>
</protein>
<dbReference type="SUPFAM" id="SSF51182">
    <property type="entry name" value="RmlC-like cupins"/>
    <property type="match status" value="1"/>
</dbReference>
<dbReference type="PANTHER" id="PTHR40943">
    <property type="entry name" value="CYTOPLASMIC PROTEIN-RELATED"/>
    <property type="match status" value="1"/>
</dbReference>
<dbReference type="PANTHER" id="PTHR40943:SF1">
    <property type="entry name" value="CYTOPLASMIC PROTEIN"/>
    <property type="match status" value="1"/>
</dbReference>
<gene>
    <name evidence="2" type="ORF">EJ903_09780</name>
</gene>
<dbReference type="Gene3D" id="2.60.120.10">
    <property type="entry name" value="Jelly Rolls"/>
    <property type="match status" value="1"/>
</dbReference>
<reference evidence="2 3" key="1">
    <citation type="submission" date="2018-12" db="EMBL/GenBank/DDBJ databases">
        <authorList>
            <person name="Yang Y."/>
        </authorList>
    </citation>
    <scope>NUCLEOTIDE SEQUENCE [LARGE SCALE GENOMIC DNA]</scope>
    <source>
        <strain evidence="2 3">L-25-5w-1</strain>
    </source>
</reference>
<dbReference type="InterPro" id="IPR014710">
    <property type="entry name" value="RmlC-like_jellyroll"/>
</dbReference>
<accession>A0A3S0KBP6</accession>
<evidence type="ECO:0000313" key="2">
    <source>
        <dbReference type="EMBL" id="RTR21024.1"/>
    </source>
</evidence>